<sequence length="120" mass="13820">MPDPQDMDPTVAQFAEDLKYTQCHAEVHYLSVDGTPRMLRFHPWTSVLVEVSEDCLKVVERFDKRPGETWSEKTTVIELNKLLIAKLFDCEGCERCDDKGSGALWTFLQGQRSRSTWGYC</sequence>
<organism evidence="1 2">
    <name type="scientific">Candidatus Doudnabacteria bacterium RIFCSPHIGHO2_01_FULL_41_86</name>
    <dbReference type="NCBI Taxonomy" id="1817821"/>
    <lineage>
        <taxon>Bacteria</taxon>
        <taxon>Candidatus Doudnaibacteriota</taxon>
    </lineage>
</organism>
<dbReference type="AlphaFoldDB" id="A0A1F5N959"/>
<accession>A0A1F5N959</accession>
<comment type="caution">
    <text evidence="1">The sequence shown here is derived from an EMBL/GenBank/DDBJ whole genome shotgun (WGS) entry which is preliminary data.</text>
</comment>
<reference evidence="1 2" key="1">
    <citation type="journal article" date="2016" name="Nat. Commun.">
        <title>Thousands of microbial genomes shed light on interconnected biogeochemical processes in an aquifer system.</title>
        <authorList>
            <person name="Anantharaman K."/>
            <person name="Brown C.T."/>
            <person name="Hug L.A."/>
            <person name="Sharon I."/>
            <person name="Castelle C.J."/>
            <person name="Probst A.J."/>
            <person name="Thomas B.C."/>
            <person name="Singh A."/>
            <person name="Wilkins M.J."/>
            <person name="Karaoz U."/>
            <person name="Brodie E.L."/>
            <person name="Williams K.H."/>
            <person name="Hubbard S.S."/>
            <person name="Banfield J.F."/>
        </authorList>
    </citation>
    <scope>NUCLEOTIDE SEQUENCE [LARGE SCALE GENOMIC DNA]</scope>
</reference>
<dbReference type="Proteomes" id="UP000177610">
    <property type="component" value="Unassembled WGS sequence"/>
</dbReference>
<name>A0A1F5N959_9BACT</name>
<evidence type="ECO:0000313" key="1">
    <source>
        <dbReference type="EMBL" id="OGE74197.1"/>
    </source>
</evidence>
<dbReference type="EMBL" id="MFEH01000001">
    <property type="protein sequence ID" value="OGE74197.1"/>
    <property type="molecule type" value="Genomic_DNA"/>
</dbReference>
<protein>
    <submittedName>
        <fullName evidence="1">Uncharacterized protein</fullName>
    </submittedName>
</protein>
<evidence type="ECO:0000313" key="2">
    <source>
        <dbReference type="Proteomes" id="UP000177610"/>
    </source>
</evidence>
<gene>
    <name evidence="1" type="ORF">A2717_01460</name>
</gene>
<proteinExistence type="predicted"/>